<gene>
    <name evidence="3" type="ORF">ACFSC0_19205</name>
</gene>
<dbReference type="InterPro" id="IPR036286">
    <property type="entry name" value="LexA/Signal_pep-like_sf"/>
</dbReference>
<dbReference type="SUPFAM" id="SSF51306">
    <property type="entry name" value="LexA/Signal peptidase"/>
    <property type="match status" value="1"/>
</dbReference>
<comment type="caution">
    <text evidence="3">The sequence shown here is derived from an EMBL/GenBank/DDBJ whole genome shotgun (WGS) entry which is preliminary data.</text>
</comment>
<dbReference type="SUPFAM" id="SSF47413">
    <property type="entry name" value="lambda repressor-like DNA-binding domains"/>
    <property type="match status" value="1"/>
</dbReference>
<protein>
    <submittedName>
        <fullName evidence="3">Helix-turn-helix transcriptional regulator</fullName>
    </submittedName>
</protein>
<organism evidence="3 4">
    <name type="scientific">Phenylobacterium terrae</name>
    <dbReference type="NCBI Taxonomy" id="2665495"/>
    <lineage>
        <taxon>Bacteria</taxon>
        <taxon>Pseudomonadati</taxon>
        <taxon>Pseudomonadota</taxon>
        <taxon>Alphaproteobacteria</taxon>
        <taxon>Caulobacterales</taxon>
        <taxon>Caulobacteraceae</taxon>
        <taxon>Phenylobacterium</taxon>
    </lineage>
</organism>
<dbReference type="Pfam" id="PF00717">
    <property type="entry name" value="Peptidase_S24"/>
    <property type="match status" value="1"/>
</dbReference>
<reference evidence="4" key="1">
    <citation type="journal article" date="2019" name="Int. J. Syst. Evol. Microbiol.">
        <title>The Global Catalogue of Microorganisms (GCM) 10K type strain sequencing project: providing services to taxonomists for standard genome sequencing and annotation.</title>
        <authorList>
            <consortium name="The Broad Institute Genomics Platform"/>
            <consortium name="The Broad Institute Genome Sequencing Center for Infectious Disease"/>
            <person name="Wu L."/>
            <person name="Ma J."/>
        </authorList>
    </citation>
    <scope>NUCLEOTIDE SEQUENCE [LARGE SCALE GENOMIC DNA]</scope>
    <source>
        <strain evidence="4">DFY28</strain>
    </source>
</reference>
<sequence>MASAESRGTARRSPDDLGRSERLRRARIDAGFASALAAAEAHGWNRNTYKSNENGNAPFSYRMAEAYGAAFGVRPEWLYAGTGAAREDGRAAMVPIIGRVGANPDGSVLLSTGQEGLELTPVPPGGSGKAVALRVVGESMRGLADDGALIYFEDQRTPPTPDMLGQVVVVETDTDEVLVKRLVRGSKAGVYSLESLDAPVRADVRLRWAAHITAIVPPFHARRITTWAGA</sequence>
<proteinExistence type="predicted"/>
<dbReference type="RefSeq" id="WP_377281594.1">
    <property type="nucleotide sequence ID" value="NZ_JBHRSI010000004.1"/>
</dbReference>
<evidence type="ECO:0000313" key="3">
    <source>
        <dbReference type="EMBL" id="MFD1785534.1"/>
    </source>
</evidence>
<accession>A0ABW4N5X8</accession>
<keyword evidence="4" id="KW-1185">Reference proteome</keyword>
<feature type="domain" description="Peptidase S24/S26A/S26B/S26C" evidence="2">
    <location>
        <begin position="95"/>
        <end position="198"/>
    </location>
</feature>
<name>A0ABW4N5X8_9CAUL</name>
<dbReference type="Gene3D" id="2.10.109.10">
    <property type="entry name" value="Umud Fragment, subunit A"/>
    <property type="match status" value="1"/>
</dbReference>
<feature type="compositionally biased region" description="Basic and acidic residues" evidence="1">
    <location>
        <begin position="12"/>
        <end position="21"/>
    </location>
</feature>
<dbReference type="Gene3D" id="1.10.260.40">
    <property type="entry name" value="lambda repressor-like DNA-binding domains"/>
    <property type="match status" value="1"/>
</dbReference>
<dbReference type="InterPro" id="IPR010982">
    <property type="entry name" value="Lambda_DNA-bd_dom_sf"/>
</dbReference>
<dbReference type="Proteomes" id="UP001597237">
    <property type="component" value="Unassembled WGS sequence"/>
</dbReference>
<dbReference type="EMBL" id="JBHUEY010000006">
    <property type="protein sequence ID" value="MFD1785534.1"/>
    <property type="molecule type" value="Genomic_DNA"/>
</dbReference>
<dbReference type="CDD" id="cd06462">
    <property type="entry name" value="Peptidase_S24_S26"/>
    <property type="match status" value="1"/>
</dbReference>
<evidence type="ECO:0000313" key="4">
    <source>
        <dbReference type="Proteomes" id="UP001597237"/>
    </source>
</evidence>
<evidence type="ECO:0000256" key="1">
    <source>
        <dbReference type="SAM" id="MobiDB-lite"/>
    </source>
</evidence>
<feature type="region of interest" description="Disordered" evidence="1">
    <location>
        <begin position="1"/>
        <end position="21"/>
    </location>
</feature>
<dbReference type="InterPro" id="IPR015927">
    <property type="entry name" value="Peptidase_S24_S26A/B/C"/>
</dbReference>
<evidence type="ECO:0000259" key="2">
    <source>
        <dbReference type="Pfam" id="PF00717"/>
    </source>
</evidence>